<evidence type="ECO:0000256" key="7">
    <source>
        <dbReference type="ARBA" id="ARBA00023012"/>
    </source>
</evidence>
<keyword evidence="14" id="KW-1185">Reference proteome</keyword>
<dbReference type="EC" id="2.7.13.3" evidence="3"/>
<keyword evidence="10" id="KW-0812">Transmembrane</keyword>
<dbReference type="PANTHER" id="PTHR24421:SF58">
    <property type="entry name" value="SIGNAL TRANSDUCTION HISTIDINE-PROTEIN KINASE_PHOSPHATASE UHPB"/>
    <property type="match status" value="1"/>
</dbReference>
<dbReference type="AlphaFoldDB" id="A0A6P1DX51"/>
<feature type="compositionally biased region" description="Basic and acidic residues" evidence="9">
    <location>
        <begin position="479"/>
        <end position="493"/>
    </location>
</feature>
<dbReference type="SMART" id="SM00387">
    <property type="entry name" value="HATPase_c"/>
    <property type="match status" value="1"/>
</dbReference>
<dbReference type="Proteomes" id="UP000471640">
    <property type="component" value="Unassembled WGS sequence"/>
</dbReference>
<dbReference type="PANTHER" id="PTHR24421">
    <property type="entry name" value="NITRATE/NITRITE SENSOR PROTEIN NARX-RELATED"/>
    <property type="match status" value="1"/>
</dbReference>
<evidence type="ECO:0000256" key="10">
    <source>
        <dbReference type="SAM" id="Phobius"/>
    </source>
</evidence>
<dbReference type="CDD" id="cd16917">
    <property type="entry name" value="HATPase_UhpB-NarQ-NarX-like"/>
    <property type="match status" value="1"/>
</dbReference>
<organism evidence="13 14">
    <name type="scientific">Thiorhodococcus mannitoliphagus</name>
    <dbReference type="NCBI Taxonomy" id="329406"/>
    <lineage>
        <taxon>Bacteria</taxon>
        <taxon>Pseudomonadati</taxon>
        <taxon>Pseudomonadota</taxon>
        <taxon>Gammaproteobacteria</taxon>
        <taxon>Chromatiales</taxon>
        <taxon>Chromatiaceae</taxon>
        <taxon>Thiorhodococcus</taxon>
    </lineage>
</organism>
<comment type="caution">
    <text evidence="13">The sequence shown here is derived from an EMBL/GenBank/DDBJ whole genome shotgun (WGS) entry which is preliminary data.</text>
</comment>
<dbReference type="Pfam" id="PF02518">
    <property type="entry name" value="HATPase_c"/>
    <property type="match status" value="1"/>
</dbReference>
<proteinExistence type="predicted"/>
<evidence type="ECO:0000313" key="13">
    <source>
        <dbReference type="EMBL" id="NEX22050.1"/>
    </source>
</evidence>
<dbReference type="PROSITE" id="PS50885">
    <property type="entry name" value="HAMP"/>
    <property type="match status" value="1"/>
</dbReference>
<keyword evidence="8" id="KW-0175">Coiled coil</keyword>
<dbReference type="InterPro" id="IPR036890">
    <property type="entry name" value="HATPase_C_sf"/>
</dbReference>
<dbReference type="SUPFAM" id="SSF55874">
    <property type="entry name" value="ATPase domain of HSP90 chaperone/DNA topoisomerase II/histidine kinase"/>
    <property type="match status" value="1"/>
</dbReference>
<dbReference type="InterPro" id="IPR050482">
    <property type="entry name" value="Sensor_HK_TwoCompSys"/>
</dbReference>
<dbReference type="GO" id="GO:0016020">
    <property type="term" value="C:membrane"/>
    <property type="evidence" value="ECO:0007669"/>
    <property type="project" value="UniProtKB-SubCell"/>
</dbReference>
<keyword evidence="6" id="KW-0418">Kinase</keyword>
<dbReference type="InterPro" id="IPR003660">
    <property type="entry name" value="HAMP_dom"/>
</dbReference>
<gene>
    <name evidence="13" type="ORF">G3480_17345</name>
</gene>
<feature type="domain" description="HAMP" evidence="12">
    <location>
        <begin position="185"/>
        <end position="239"/>
    </location>
</feature>
<keyword evidence="5" id="KW-0808">Transferase</keyword>
<evidence type="ECO:0000256" key="9">
    <source>
        <dbReference type="SAM" id="MobiDB-lite"/>
    </source>
</evidence>
<evidence type="ECO:0000256" key="8">
    <source>
        <dbReference type="SAM" id="Coils"/>
    </source>
</evidence>
<evidence type="ECO:0000259" key="12">
    <source>
        <dbReference type="PROSITE" id="PS50885"/>
    </source>
</evidence>
<evidence type="ECO:0000256" key="4">
    <source>
        <dbReference type="ARBA" id="ARBA00022553"/>
    </source>
</evidence>
<dbReference type="InterPro" id="IPR005467">
    <property type="entry name" value="His_kinase_dom"/>
</dbReference>
<reference evidence="14" key="1">
    <citation type="journal article" date="2020" name="Microbiol. Resour. Announc.">
        <title>Draft Genome Sequences of Thiorhodococcus mannitoliphagus and Thiorhodococcus minor, Purple Sulfur Photosynthetic Bacteria in the Gammaproteobacterial Family Chromatiaceae.</title>
        <authorList>
            <person name="Aviles F.A."/>
            <person name="Meyer T.E."/>
            <person name="Kyndt J.A."/>
        </authorList>
    </citation>
    <scope>NUCLEOTIDE SEQUENCE [LARGE SCALE GENOMIC DNA]</scope>
    <source>
        <strain evidence="14">DSM 18266</strain>
    </source>
</reference>
<reference evidence="13 14" key="2">
    <citation type="submission" date="2020-02" db="EMBL/GenBank/DDBJ databases">
        <title>Genome sequences of Thiorhodococcus mannitoliphagus and Thiorhodococcus minor, purple sulfur photosynthetic bacteria in the gammaproteobacterial family, Chromatiaceae.</title>
        <authorList>
            <person name="Aviles F.A."/>
            <person name="Meyer T.E."/>
            <person name="Kyndt J.A."/>
        </authorList>
    </citation>
    <scope>NUCLEOTIDE SEQUENCE [LARGE SCALE GENOMIC DNA]</scope>
    <source>
        <strain evidence="13 14">DSM 18266</strain>
    </source>
</reference>
<accession>A0A6P1DX51</accession>
<dbReference type="InterPro" id="IPR011712">
    <property type="entry name" value="Sig_transdc_His_kin_sub3_dim/P"/>
</dbReference>
<keyword evidence="10" id="KW-1133">Transmembrane helix</keyword>
<dbReference type="SMART" id="SM00304">
    <property type="entry name" value="HAMP"/>
    <property type="match status" value="1"/>
</dbReference>
<evidence type="ECO:0000256" key="2">
    <source>
        <dbReference type="ARBA" id="ARBA00004370"/>
    </source>
</evidence>
<evidence type="ECO:0000256" key="1">
    <source>
        <dbReference type="ARBA" id="ARBA00000085"/>
    </source>
</evidence>
<feature type="region of interest" description="Disordered" evidence="9">
    <location>
        <begin position="479"/>
        <end position="499"/>
    </location>
</feature>
<dbReference type="Gene3D" id="3.30.565.10">
    <property type="entry name" value="Histidine kinase-like ATPase, C-terminal domain"/>
    <property type="match status" value="1"/>
</dbReference>
<dbReference type="InterPro" id="IPR003594">
    <property type="entry name" value="HATPase_dom"/>
</dbReference>
<sequence length="499" mass="54689">MSRKRARSIRTRLLLALMSMTLITLTIATGLSALMDLKLFQDHVLRDLRVLAAVIGDSCVSTLVFDSPETAERYLATLAREYQIQEAILEDADGLPFARWSRDRAAEPDAAPAPSPTEPPPPWLGAYQVEIAQPLSFDGHPIGRLVLRAQLDELQHQLRQYALFGGLLALLTLGVAFVAALRLQRRIAHPILNLAAKTREITAQRNVTLRVAEIDSGDEIATLVHDFNLMLGRIEEREEALRRHAEALSEANAKLRRLAMDLSLLEAAEKQRLAGQLHDSPMQKLALAQLQIAAGAKAGGADEESCQQLAAGLALMREAIGELRSLQFELSPPILYQKGLAAALDWLASNTEERWGIRMICTIDSPQPDPGRDASVILFQCARELVYNLIKHSGASQGAIRLMADREGFAISVEDNGCGLADDAPAIPAQDRSGYGLYSVRERLGLLGGTLELMPMDPGTRARIGLPRGAFADDTARAAEGQQHRSQEFERCQQIKRQG</sequence>
<dbReference type="GO" id="GO:0000155">
    <property type="term" value="F:phosphorelay sensor kinase activity"/>
    <property type="evidence" value="ECO:0007669"/>
    <property type="project" value="InterPro"/>
</dbReference>
<dbReference type="Gene3D" id="1.20.5.1930">
    <property type="match status" value="1"/>
</dbReference>
<dbReference type="Pfam" id="PF00672">
    <property type="entry name" value="HAMP"/>
    <property type="match status" value="1"/>
</dbReference>
<keyword evidence="7" id="KW-0902">Two-component regulatory system</keyword>
<dbReference type="Pfam" id="PF07730">
    <property type="entry name" value="HisKA_3"/>
    <property type="match status" value="1"/>
</dbReference>
<dbReference type="SUPFAM" id="SSF158472">
    <property type="entry name" value="HAMP domain-like"/>
    <property type="match status" value="1"/>
</dbReference>
<keyword evidence="10" id="KW-0472">Membrane</keyword>
<dbReference type="InterPro" id="IPR033417">
    <property type="entry name" value="CHASE8"/>
</dbReference>
<evidence type="ECO:0000256" key="6">
    <source>
        <dbReference type="ARBA" id="ARBA00022777"/>
    </source>
</evidence>
<dbReference type="RefSeq" id="WP_164655147.1">
    <property type="nucleotide sequence ID" value="NZ_JAAIJR010000080.1"/>
</dbReference>
<evidence type="ECO:0000256" key="3">
    <source>
        <dbReference type="ARBA" id="ARBA00012438"/>
    </source>
</evidence>
<name>A0A6P1DX51_9GAMM</name>
<evidence type="ECO:0000256" key="5">
    <source>
        <dbReference type="ARBA" id="ARBA00022679"/>
    </source>
</evidence>
<dbReference type="EMBL" id="JAAIJR010000080">
    <property type="protein sequence ID" value="NEX22050.1"/>
    <property type="molecule type" value="Genomic_DNA"/>
</dbReference>
<comment type="catalytic activity">
    <reaction evidence="1">
        <text>ATP + protein L-histidine = ADP + protein N-phospho-L-histidine.</text>
        <dbReference type="EC" id="2.7.13.3"/>
    </reaction>
</comment>
<dbReference type="Gene3D" id="6.10.340.10">
    <property type="match status" value="1"/>
</dbReference>
<feature type="domain" description="Histidine kinase" evidence="11">
    <location>
        <begin position="378"/>
        <end position="470"/>
    </location>
</feature>
<protein>
    <recommendedName>
        <fullName evidence="3">histidine kinase</fullName>
        <ecNumber evidence="3">2.7.13.3</ecNumber>
    </recommendedName>
</protein>
<dbReference type="Pfam" id="PF17152">
    <property type="entry name" value="CHASE8"/>
    <property type="match status" value="1"/>
</dbReference>
<dbReference type="GO" id="GO:0046983">
    <property type="term" value="F:protein dimerization activity"/>
    <property type="evidence" value="ECO:0007669"/>
    <property type="project" value="InterPro"/>
</dbReference>
<keyword evidence="4" id="KW-0597">Phosphoprotein</keyword>
<evidence type="ECO:0000313" key="14">
    <source>
        <dbReference type="Proteomes" id="UP000471640"/>
    </source>
</evidence>
<feature type="transmembrane region" description="Helical" evidence="10">
    <location>
        <begin position="161"/>
        <end position="181"/>
    </location>
</feature>
<feature type="coiled-coil region" evidence="8">
    <location>
        <begin position="231"/>
        <end position="268"/>
    </location>
</feature>
<evidence type="ECO:0000259" key="11">
    <source>
        <dbReference type="PROSITE" id="PS50109"/>
    </source>
</evidence>
<dbReference type="CDD" id="cd06225">
    <property type="entry name" value="HAMP"/>
    <property type="match status" value="1"/>
</dbReference>
<comment type="subcellular location">
    <subcellularLocation>
        <location evidence="2">Membrane</location>
    </subcellularLocation>
</comment>
<dbReference type="PROSITE" id="PS50109">
    <property type="entry name" value="HIS_KIN"/>
    <property type="match status" value="1"/>
</dbReference>